<evidence type="ECO:0000313" key="1">
    <source>
        <dbReference type="Proteomes" id="UP000813463"/>
    </source>
</evidence>
<evidence type="ECO:0000313" key="2">
    <source>
        <dbReference type="RefSeq" id="XP_021851169.2"/>
    </source>
</evidence>
<dbReference type="Gene3D" id="3.60.10.10">
    <property type="entry name" value="Endonuclease/exonuclease/phosphatase"/>
    <property type="match status" value="1"/>
</dbReference>
<dbReference type="GeneID" id="110790700"/>
<dbReference type="PANTHER" id="PTHR33710">
    <property type="entry name" value="BNAC02G09200D PROTEIN"/>
    <property type="match status" value="1"/>
</dbReference>
<organism evidence="1 2">
    <name type="scientific">Spinacia oleracea</name>
    <name type="common">Spinach</name>
    <dbReference type="NCBI Taxonomy" id="3562"/>
    <lineage>
        <taxon>Eukaryota</taxon>
        <taxon>Viridiplantae</taxon>
        <taxon>Streptophyta</taxon>
        <taxon>Embryophyta</taxon>
        <taxon>Tracheophyta</taxon>
        <taxon>Spermatophyta</taxon>
        <taxon>Magnoliopsida</taxon>
        <taxon>eudicotyledons</taxon>
        <taxon>Gunneridae</taxon>
        <taxon>Pentapetalae</taxon>
        <taxon>Caryophyllales</taxon>
        <taxon>Chenopodiaceae</taxon>
        <taxon>Chenopodioideae</taxon>
        <taxon>Anserineae</taxon>
        <taxon>Spinacia</taxon>
    </lineage>
</organism>
<proteinExistence type="predicted"/>
<dbReference type="KEGG" id="soe:110790700"/>
<dbReference type="InterPro" id="IPR036691">
    <property type="entry name" value="Endo/exonu/phosph_ase_sf"/>
</dbReference>
<accession>A0A9R0JXY0</accession>
<reference evidence="1" key="1">
    <citation type="journal article" date="2021" name="Nat. Commun.">
        <title>Genomic analyses provide insights into spinach domestication and the genetic basis of agronomic traits.</title>
        <authorList>
            <person name="Cai X."/>
            <person name="Sun X."/>
            <person name="Xu C."/>
            <person name="Sun H."/>
            <person name="Wang X."/>
            <person name="Ge C."/>
            <person name="Zhang Z."/>
            <person name="Wang Q."/>
            <person name="Fei Z."/>
            <person name="Jiao C."/>
            <person name="Wang Q."/>
        </authorList>
    </citation>
    <scope>NUCLEOTIDE SEQUENCE [LARGE SCALE GENOMIC DNA]</scope>
    <source>
        <strain evidence="1">cv. Varoflay</strain>
    </source>
</reference>
<protein>
    <recommendedName>
        <fullName evidence="3">Endonuclease/exonuclease/phosphatase domain-containing protein</fullName>
    </recommendedName>
</protein>
<keyword evidence="1" id="KW-1185">Reference proteome</keyword>
<evidence type="ECO:0008006" key="3">
    <source>
        <dbReference type="Google" id="ProtNLM"/>
    </source>
</evidence>
<dbReference type="PANTHER" id="PTHR33710:SF81">
    <property type="entry name" value="ENDONUCLEASE_EXONUCLEASE_PHOSPHATASE DOMAIN-CONTAINING PROTEIN"/>
    <property type="match status" value="1"/>
</dbReference>
<name>A0A9R0JXY0_SPIOL</name>
<sequence>MRQDLWRDLLLLHTQAPWIVCGDLNCIMALDERIGAPVRHSDIVDVRNCMHACGMEDIKCVGNLFTWNNKQQGSSRVFSKIDRILANHAWQSCFSAAKVCFMLEGYFDHSSGLLSMYPRDDGGKKPFKYLTMWKSSAVFSYTIQKAWNTQIIGSKMFILVNKLKRVKHALKDLNKVGFTDVQAADLRAHQNMVAAQSAMHNNPNDQGVANAELKAIQEYKEKHKAYLAFHSQKAKVAWLKDGDENTALFHQSIRSRKVQNQVYSIYDMKGEWKDTADGVSQDFLDYYKVLLGSSNTLIIP</sequence>
<dbReference type="Proteomes" id="UP000813463">
    <property type="component" value="Chromosome 6"/>
</dbReference>
<reference evidence="2" key="2">
    <citation type="submission" date="2025-08" db="UniProtKB">
        <authorList>
            <consortium name="RefSeq"/>
        </authorList>
    </citation>
    <scope>IDENTIFICATION</scope>
    <source>
        <tissue evidence="2">Leaf</tissue>
    </source>
</reference>
<dbReference type="RefSeq" id="XP_021851169.2">
    <property type="nucleotide sequence ID" value="XM_021995477.2"/>
</dbReference>
<gene>
    <name evidence="2" type="primary">LOC110790700</name>
</gene>
<dbReference type="SUPFAM" id="SSF56219">
    <property type="entry name" value="DNase I-like"/>
    <property type="match status" value="1"/>
</dbReference>
<dbReference type="AlphaFoldDB" id="A0A9R0JXY0"/>